<proteinExistence type="predicted"/>
<dbReference type="AlphaFoldDB" id="A0A0G0FUK0"/>
<dbReference type="InterPro" id="IPR020458">
    <property type="entry name" value="Znf_DskA_TraR_CS"/>
</dbReference>
<sequence>MLKEISNTLFIRKQKKVLQNELKRLSEQYKLTRKFPEYGTSEDENVQEVEKFQENLSLQKNLKNLIQETKGALARIDKNKYDVCEKCHAQIETGRLKAYPSANLCVTCASLKFRKK</sequence>
<evidence type="ECO:0000313" key="7">
    <source>
        <dbReference type="Proteomes" id="UP000034508"/>
    </source>
</evidence>
<evidence type="ECO:0000256" key="4">
    <source>
        <dbReference type="PROSITE-ProRule" id="PRU00510"/>
    </source>
</evidence>
<reference evidence="6 7" key="1">
    <citation type="journal article" date="2015" name="Nature">
        <title>rRNA introns, odd ribosomes, and small enigmatic genomes across a large radiation of phyla.</title>
        <authorList>
            <person name="Brown C.T."/>
            <person name="Hug L.A."/>
            <person name="Thomas B.C."/>
            <person name="Sharon I."/>
            <person name="Castelle C.J."/>
            <person name="Singh A."/>
            <person name="Wilkins M.J."/>
            <person name="Williams K.H."/>
            <person name="Banfield J.F."/>
        </authorList>
    </citation>
    <scope>NUCLEOTIDE SEQUENCE [LARGE SCALE GENOMIC DNA]</scope>
</reference>
<dbReference type="PROSITE" id="PS01102">
    <property type="entry name" value="ZF_DKSA_1"/>
    <property type="match status" value="1"/>
</dbReference>
<dbReference type="Pfam" id="PF01258">
    <property type="entry name" value="zf-dskA_traR"/>
    <property type="match status" value="1"/>
</dbReference>
<dbReference type="SUPFAM" id="SSF57716">
    <property type="entry name" value="Glucocorticoid receptor-like (DNA-binding domain)"/>
    <property type="match status" value="1"/>
</dbReference>
<protein>
    <submittedName>
        <fullName evidence="6">DnaK suppressor protein</fullName>
    </submittedName>
</protein>
<dbReference type="PANTHER" id="PTHR33823:SF4">
    <property type="entry name" value="GENERAL STRESS PROTEIN 16O"/>
    <property type="match status" value="1"/>
</dbReference>
<evidence type="ECO:0000313" key="6">
    <source>
        <dbReference type="EMBL" id="KKQ17525.1"/>
    </source>
</evidence>
<dbReference type="GO" id="GO:0008270">
    <property type="term" value="F:zinc ion binding"/>
    <property type="evidence" value="ECO:0007669"/>
    <property type="project" value="UniProtKB-KW"/>
</dbReference>
<keyword evidence="2" id="KW-0863">Zinc-finger</keyword>
<name>A0A0G0FUK0_9BACT</name>
<comment type="caution">
    <text evidence="6">The sequence shown here is derived from an EMBL/GenBank/DDBJ whole genome shotgun (WGS) entry which is preliminary data.</text>
</comment>
<dbReference type="InterPro" id="IPR000962">
    <property type="entry name" value="Znf_DskA_TraR"/>
</dbReference>
<evidence type="ECO:0000256" key="1">
    <source>
        <dbReference type="ARBA" id="ARBA00022723"/>
    </source>
</evidence>
<dbReference type="Gene3D" id="1.20.120.910">
    <property type="entry name" value="DksA, coiled-coil domain"/>
    <property type="match status" value="1"/>
</dbReference>
<keyword evidence="3" id="KW-0862">Zinc</keyword>
<dbReference type="EMBL" id="LBSM01000018">
    <property type="protein sequence ID" value="KKQ17525.1"/>
    <property type="molecule type" value="Genomic_DNA"/>
</dbReference>
<feature type="zinc finger region" description="dksA C4-type" evidence="4">
    <location>
        <begin position="84"/>
        <end position="108"/>
    </location>
</feature>
<feature type="domain" description="Zinc finger DksA/TraR C4-type" evidence="5">
    <location>
        <begin position="81"/>
        <end position="110"/>
    </location>
</feature>
<gene>
    <name evidence="6" type="ORF">US31_C0018G0009</name>
</gene>
<evidence type="ECO:0000256" key="2">
    <source>
        <dbReference type="ARBA" id="ARBA00022771"/>
    </source>
</evidence>
<organism evidence="6 7">
    <name type="scientific">Berkelbacteria bacterium GW2011_GWA1_36_9</name>
    <dbReference type="NCBI Taxonomy" id="1618331"/>
    <lineage>
        <taxon>Bacteria</taxon>
        <taxon>Candidatus Berkelbacteria</taxon>
    </lineage>
</organism>
<keyword evidence="1" id="KW-0479">Metal-binding</keyword>
<dbReference type="PROSITE" id="PS51128">
    <property type="entry name" value="ZF_DKSA_2"/>
    <property type="match status" value="1"/>
</dbReference>
<dbReference type="PANTHER" id="PTHR33823">
    <property type="entry name" value="RNA POLYMERASE-BINDING TRANSCRIPTION FACTOR DKSA-RELATED"/>
    <property type="match status" value="1"/>
</dbReference>
<dbReference type="Proteomes" id="UP000034508">
    <property type="component" value="Unassembled WGS sequence"/>
</dbReference>
<accession>A0A0G0FUK0</accession>
<evidence type="ECO:0000259" key="5">
    <source>
        <dbReference type="Pfam" id="PF01258"/>
    </source>
</evidence>
<evidence type="ECO:0000256" key="3">
    <source>
        <dbReference type="ARBA" id="ARBA00022833"/>
    </source>
</evidence>